<dbReference type="Proteomes" id="UP001525890">
    <property type="component" value="Unassembled WGS sequence"/>
</dbReference>
<dbReference type="EMBL" id="JAMXFF010000048">
    <property type="protein sequence ID" value="MCT7969345.1"/>
    <property type="molecule type" value="Genomic_DNA"/>
</dbReference>
<dbReference type="RefSeq" id="WP_368008816.1">
    <property type="nucleotide sequence ID" value="NZ_JAMXFF010000048.1"/>
</dbReference>
<accession>A0ABT2MZC1</accession>
<feature type="compositionally biased region" description="Basic and acidic residues" evidence="1">
    <location>
        <begin position="50"/>
        <end position="61"/>
    </location>
</feature>
<feature type="region of interest" description="Disordered" evidence="1">
    <location>
        <begin position="37"/>
        <end position="82"/>
    </location>
</feature>
<evidence type="ECO:0000256" key="1">
    <source>
        <dbReference type="SAM" id="MobiDB-lite"/>
    </source>
</evidence>
<sequence>MNHLLELIKFLDVHPLTKSDDLDFDATKEGDHPQILFCSPPLATGSPHPVSRDRGATERRSLPGRSISQGFVKKSYPRASVQ</sequence>
<evidence type="ECO:0000313" key="3">
    <source>
        <dbReference type="Proteomes" id="UP001525890"/>
    </source>
</evidence>
<comment type="caution">
    <text evidence="2">The sequence shown here is derived from an EMBL/GenBank/DDBJ whole genome shotgun (WGS) entry which is preliminary data.</text>
</comment>
<evidence type="ECO:0000313" key="2">
    <source>
        <dbReference type="EMBL" id="MCT7969345.1"/>
    </source>
</evidence>
<reference evidence="2 3" key="1">
    <citation type="journal article" date="2022" name="Front. Microbiol.">
        <title>High genomic differentiation and limited gene flow indicate recent cryptic speciation within the genus Laspinema (cyanobacteria).</title>
        <authorList>
            <person name="Stanojkovic A."/>
            <person name="Skoupy S."/>
            <person name="Skaloud P."/>
            <person name="Dvorak P."/>
        </authorList>
    </citation>
    <scope>NUCLEOTIDE SEQUENCE [LARGE SCALE GENOMIC DNA]</scope>
    <source>
        <strain evidence="2 3">D2a</strain>
    </source>
</reference>
<organism evidence="2 3">
    <name type="scientific">Laspinema palackyanum D2a</name>
    <dbReference type="NCBI Taxonomy" id="2953684"/>
    <lineage>
        <taxon>Bacteria</taxon>
        <taxon>Bacillati</taxon>
        <taxon>Cyanobacteriota</taxon>
        <taxon>Cyanophyceae</taxon>
        <taxon>Oscillatoriophycideae</taxon>
        <taxon>Oscillatoriales</taxon>
        <taxon>Laspinemataceae</taxon>
        <taxon>Laspinema</taxon>
        <taxon>Laspinema palackyanum</taxon>
    </lineage>
</organism>
<name>A0ABT2MZC1_9CYAN</name>
<gene>
    <name evidence="2" type="ORF">NG799_23800</name>
</gene>
<proteinExistence type="predicted"/>
<protein>
    <submittedName>
        <fullName evidence="2">Uncharacterized protein</fullName>
    </submittedName>
</protein>
<keyword evidence="3" id="KW-1185">Reference proteome</keyword>